<dbReference type="PANTHER" id="PTHR35089:SF1">
    <property type="entry name" value="CHAPERONE PROTEIN SKP"/>
    <property type="match status" value="1"/>
</dbReference>
<accession>E4TJW3</accession>
<evidence type="ECO:0000256" key="2">
    <source>
        <dbReference type="ARBA" id="ARBA00022729"/>
    </source>
</evidence>
<evidence type="ECO:0000256" key="3">
    <source>
        <dbReference type="SAM" id="Coils"/>
    </source>
</evidence>
<feature type="coiled-coil region" evidence="3">
    <location>
        <begin position="36"/>
        <end position="114"/>
    </location>
</feature>
<reference key="1">
    <citation type="submission" date="2010-11" db="EMBL/GenBank/DDBJ databases">
        <title>The complete genome of chromosome of Calditerrivibrio nitroreducens DSM 19672.</title>
        <authorList>
            <consortium name="US DOE Joint Genome Institute (JGI-PGF)"/>
            <person name="Lucas S."/>
            <person name="Copeland A."/>
            <person name="Lapidus A."/>
            <person name="Bruce D."/>
            <person name="Goodwin L."/>
            <person name="Pitluck S."/>
            <person name="Kyrpides N."/>
            <person name="Mavromatis K."/>
            <person name="Ivanova N."/>
            <person name="Mikhailova N."/>
            <person name="Zeytun A."/>
            <person name="Brettin T."/>
            <person name="Detter J.C."/>
            <person name="Tapia R."/>
            <person name="Han C."/>
            <person name="Land M."/>
            <person name="Hauser L."/>
            <person name="Markowitz V."/>
            <person name="Cheng J.-F."/>
            <person name="Hugenholtz P."/>
            <person name="Woyke T."/>
            <person name="Wu D."/>
            <person name="Spring S."/>
            <person name="Schroeder M."/>
            <person name="Brambilla E."/>
            <person name="Klenk H.-P."/>
            <person name="Eisen J.A."/>
        </authorList>
    </citation>
    <scope>NUCLEOTIDE SEQUENCE [LARGE SCALE GENOMIC DNA]</scope>
    <source>
        <strain>DSM 19672</strain>
    </source>
</reference>
<dbReference type="GO" id="GO:0005829">
    <property type="term" value="C:cytosol"/>
    <property type="evidence" value="ECO:0007669"/>
    <property type="project" value="TreeGrafter"/>
</dbReference>
<proteinExistence type="inferred from homology"/>
<feature type="signal peptide" evidence="4">
    <location>
        <begin position="1"/>
        <end position="20"/>
    </location>
</feature>
<dbReference type="EMBL" id="CP002347">
    <property type="protein sequence ID" value="ADR18214.1"/>
    <property type="molecule type" value="Genomic_DNA"/>
</dbReference>
<dbReference type="KEGG" id="cni:Calni_0301"/>
<dbReference type="RefSeq" id="WP_013450430.1">
    <property type="nucleotide sequence ID" value="NC_014758.1"/>
</dbReference>
<sequence length="173" mass="19804" precursor="true">MKRLFLVGLMLIFMGGLAFANSKIAVFDMQKALDDSDAGKAAVESMKKEYQELQKEIDVKSLELKKMQDEINAQSAILSDDAKQSKMDEYQKKLKDLQRIIKDANDEFKKKEQNLVAKIAGELRDVVEKLGKELGYSVIFEKRESGVLYNADSADITRLVVERYNKEWNSKKK</sequence>
<dbReference type="GO" id="GO:0050821">
    <property type="term" value="P:protein stabilization"/>
    <property type="evidence" value="ECO:0007669"/>
    <property type="project" value="TreeGrafter"/>
</dbReference>
<dbReference type="SUPFAM" id="SSF111384">
    <property type="entry name" value="OmpH-like"/>
    <property type="match status" value="1"/>
</dbReference>
<dbReference type="GO" id="GO:0051082">
    <property type="term" value="F:unfolded protein binding"/>
    <property type="evidence" value="ECO:0007669"/>
    <property type="project" value="InterPro"/>
</dbReference>
<feature type="chain" id="PRO_5005673645" evidence="4">
    <location>
        <begin position="21"/>
        <end position="173"/>
    </location>
</feature>
<reference evidence="5 6" key="2">
    <citation type="journal article" date="2011" name="Stand. Genomic Sci.">
        <title>Complete genome sequence of Calditerrivibrio nitroreducens type strain (Yu37-1).</title>
        <authorList>
            <person name="Pitluck S."/>
            <person name="Sikorski J."/>
            <person name="Zeytun A."/>
            <person name="Lapidus A."/>
            <person name="Nolan M."/>
            <person name="Lucas S."/>
            <person name="Hammon N."/>
            <person name="Deshpande S."/>
            <person name="Cheng J.F."/>
            <person name="Tapia R."/>
            <person name="Han C."/>
            <person name="Goodwin L."/>
            <person name="Liolios K."/>
            <person name="Pagani I."/>
            <person name="Ivanova N."/>
            <person name="Mavromatis K."/>
            <person name="Pati A."/>
            <person name="Chen A."/>
            <person name="Palaniappan K."/>
            <person name="Hauser L."/>
            <person name="Chang Y.J."/>
            <person name="Jeffries C.D."/>
            <person name="Detter J.C."/>
            <person name="Brambilla E."/>
            <person name="Djao O.D."/>
            <person name="Rohde M."/>
            <person name="Spring S."/>
            <person name="Goker M."/>
            <person name="Woyke T."/>
            <person name="Bristow J."/>
            <person name="Eisen J.A."/>
            <person name="Markowitz V."/>
            <person name="Hugenholtz P."/>
            <person name="Kyrpides N.C."/>
            <person name="Klenk H.P."/>
            <person name="Land M."/>
        </authorList>
    </citation>
    <scope>NUCLEOTIDE SEQUENCE [LARGE SCALE GENOMIC DNA]</scope>
    <source>
        <strain evidence="6">DSM 19672 / NBRC 101217 / Yu37-1</strain>
    </source>
</reference>
<dbReference type="AlphaFoldDB" id="E4TJW3"/>
<keyword evidence="2 4" id="KW-0732">Signal</keyword>
<keyword evidence="3" id="KW-0175">Coiled coil</keyword>
<dbReference type="OrthoDB" id="5294628at2"/>
<evidence type="ECO:0000313" key="6">
    <source>
        <dbReference type="Proteomes" id="UP000007039"/>
    </source>
</evidence>
<dbReference type="SMART" id="SM00935">
    <property type="entry name" value="OmpH"/>
    <property type="match status" value="1"/>
</dbReference>
<dbReference type="Proteomes" id="UP000007039">
    <property type="component" value="Chromosome"/>
</dbReference>
<comment type="similarity">
    <text evidence="1">Belongs to the Skp family.</text>
</comment>
<evidence type="ECO:0000256" key="4">
    <source>
        <dbReference type="SAM" id="SignalP"/>
    </source>
</evidence>
<dbReference type="Pfam" id="PF03938">
    <property type="entry name" value="OmpH"/>
    <property type="match status" value="1"/>
</dbReference>
<dbReference type="Gene3D" id="3.30.910.20">
    <property type="entry name" value="Skp domain"/>
    <property type="match status" value="1"/>
</dbReference>
<evidence type="ECO:0000313" key="5">
    <source>
        <dbReference type="EMBL" id="ADR18214.1"/>
    </source>
</evidence>
<organism evidence="5 6">
    <name type="scientific">Calditerrivibrio nitroreducens (strain DSM 19672 / NBRC 101217 / Yu37-1)</name>
    <dbReference type="NCBI Taxonomy" id="768670"/>
    <lineage>
        <taxon>Bacteria</taxon>
        <taxon>Pseudomonadati</taxon>
        <taxon>Deferribacterota</taxon>
        <taxon>Deferribacteres</taxon>
        <taxon>Deferribacterales</taxon>
        <taxon>Calditerrivibrionaceae</taxon>
    </lineage>
</organism>
<dbReference type="eggNOG" id="COG2825">
    <property type="taxonomic scope" value="Bacteria"/>
</dbReference>
<gene>
    <name evidence="5" type="ordered locus">Calni_0301</name>
</gene>
<keyword evidence="6" id="KW-1185">Reference proteome</keyword>
<dbReference type="PANTHER" id="PTHR35089">
    <property type="entry name" value="CHAPERONE PROTEIN SKP"/>
    <property type="match status" value="1"/>
</dbReference>
<dbReference type="InterPro" id="IPR005632">
    <property type="entry name" value="Chaperone_Skp"/>
</dbReference>
<dbReference type="InterPro" id="IPR024930">
    <property type="entry name" value="Skp_dom_sf"/>
</dbReference>
<dbReference type="HOGENOM" id="CLU_101388_3_1_0"/>
<evidence type="ECO:0000256" key="1">
    <source>
        <dbReference type="ARBA" id="ARBA00009091"/>
    </source>
</evidence>
<name>E4TJW3_CALNY</name>
<protein>
    <submittedName>
        <fullName evidence="5">Outer membrane chaperone Skp (OmpH)</fullName>
    </submittedName>
</protein>
<dbReference type="STRING" id="768670.Calni_0301"/>